<dbReference type="AlphaFoldDB" id="A0A143BSQ0"/>
<protein>
    <submittedName>
        <fullName evidence="1">Uncharacterized protein</fullName>
    </submittedName>
</protein>
<dbReference type="KEGG" id="stsi:A4E84_00415"/>
<evidence type="ECO:0000313" key="2">
    <source>
        <dbReference type="Proteomes" id="UP000076096"/>
    </source>
</evidence>
<reference evidence="2" key="1">
    <citation type="submission" date="2016-04" db="EMBL/GenBank/DDBJ databases">
        <authorList>
            <person name="Zhang B."/>
        </authorList>
    </citation>
    <scope>NUCLEOTIDE SEQUENCE [LARGE SCALE GENOMIC DNA]</scope>
    <source>
        <strain evidence="2">S10</strain>
    </source>
</reference>
<dbReference type="Proteomes" id="UP000076096">
    <property type="component" value="Chromosome"/>
</dbReference>
<dbReference type="EMBL" id="CP015098">
    <property type="protein sequence ID" value="AMW08144.1"/>
    <property type="molecule type" value="Genomic_DNA"/>
</dbReference>
<proteinExistence type="predicted"/>
<dbReference type="RefSeq" id="WP_062924622.1">
    <property type="nucleotide sequence ID" value="NZ_CP015098.1"/>
</dbReference>
<sequence>MVATQPEVSAARDVEAYDYVTKLVSSTFQEAIRTVLRELQDPNTFHAAVTRLTESQGDAPDPVAEPEQLYRGFWNVANGLTTELCWHNSIGRPILSHAVVEHFAPAKSEGLSPMFEFGFGGFGLNVGLKF</sequence>
<evidence type="ECO:0000313" key="1">
    <source>
        <dbReference type="EMBL" id="AMW08144.1"/>
    </source>
</evidence>
<organism evidence="1 2">
    <name type="scientific">Streptomyces qaidamensis</name>
    <dbReference type="NCBI Taxonomy" id="1783515"/>
    <lineage>
        <taxon>Bacteria</taxon>
        <taxon>Bacillati</taxon>
        <taxon>Actinomycetota</taxon>
        <taxon>Actinomycetes</taxon>
        <taxon>Kitasatosporales</taxon>
        <taxon>Streptomycetaceae</taxon>
        <taxon>Streptomyces</taxon>
        <taxon>Streptomyces aurantiacus group</taxon>
    </lineage>
</organism>
<gene>
    <name evidence="1" type="ORF">A4E84_00415</name>
</gene>
<name>A0A143BSQ0_9ACTN</name>
<accession>A0A143BSQ0</accession>
<keyword evidence="2" id="KW-1185">Reference proteome</keyword>